<keyword evidence="2" id="KW-0342">GTP-binding</keyword>
<dbReference type="Gene3D" id="3.40.50.300">
    <property type="entry name" value="P-loop containing nucleotide triphosphate hydrolases"/>
    <property type="match status" value="1"/>
</dbReference>
<dbReference type="SMART" id="SM00838">
    <property type="entry name" value="EFG_C"/>
    <property type="match status" value="1"/>
</dbReference>
<dbReference type="InterPro" id="IPR035647">
    <property type="entry name" value="EFG_III/V"/>
</dbReference>
<dbReference type="Pfam" id="PF22042">
    <property type="entry name" value="EF-G_D2"/>
    <property type="match status" value="1"/>
</dbReference>
<dbReference type="Pfam" id="PF00679">
    <property type="entry name" value="EFG_C"/>
    <property type="match status" value="1"/>
</dbReference>
<dbReference type="NCBIfam" id="NF009379">
    <property type="entry name" value="PRK12740.1-3"/>
    <property type="match status" value="1"/>
</dbReference>
<dbReference type="InterPro" id="IPR047872">
    <property type="entry name" value="EFG_IV"/>
</dbReference>
<keyword evidence="5" id="KW-1185">Reference proteome</keyword>
<gene>
    <name evidence="4" type="ORF">SAMN02745225_01368</name>
</gene>
<dbReference type="SUPFAM" id="SSF52540">
    <property type="entry name" value="P-loop containing nucleoside triphosphate hydrolases"/>
    <property type="match status" value="1"/>
</dbReference>
<dbReference type="InterPro" id="IPR053905">
    <property type="entry name" value="EF-G-like_DII"/>
</dbReference>
<dbReference type="InterPro" id="IPR009000">
    <property type="entry name" value="Transl_B-barrel_sf"/>
</dbReference>
<dbReference type="FunFam" id="3.30.70.240:FF:000001">
    <property type="entry name" value="Elongation factor G"/>
    <property type="match status" value="1"/>
</dbReference>
<dbReference type="AlphaFoldDB" id="A0A1M4VM83"/>
<dbReference type="InterPro" id="IPR035649">
    <property type="entry name" value="EFG_V"/>
</dbReference>
<dbReference type="InterPro" id="IPR005225">
    <property type="entry name" value="Small_GTP-bd"/>
</dbReference>
<proteinExistence type="predicted"/>
<evidence type="ECO:0000256" key="2">
    <source>
        <dbReference type="ARBA" id="ARBA00023134"/>
    </source>
</evidence>
<dbReference type="CDD" id="cd03713">
    <property type="entry name" value="EFG_mtEFG_C"/>
    <property type="match status" value="1"/>
</dbReference>
<evidence type="ECO:0000313" key="5">
    <source>
        <dbReference type="Proteomes" id="UP000184295"/>
    </source>
</evidence>
<dbReference type="GO" id="GO:0032790">
    <property type="term" value="P:ribosome disassembly"/>
    <property type="evidence" value="ECO:0007669"/>
    <property type="project" value="TreeGrafter"/>
</dbReference>
<dbReference type="NCBIfam" id="NF009381">
    <property type="entry name" value="PRK12740.1-5"/>
    <property type="match status" value="1"/>
</dbReference>
<reference evidence="5" key="1">
    <citation type="submission" date="2016-11" db="EMBL/GenBank/DDBJ databases">
        <authorList>
            <person name="Varghese N."/>
            <person name="Submissions S."/>
        </authorList>
    </citation>
    <scope>NUCLEOTIDE SEQUENCE [LARGE SCALE GENOMIC DNA]</scope>
    <source>
        <strain evidence="5">DSM 19514</strain>
    </source>
</reference>
<dbReference type="STRING" id="1121881.SAMN02745225_01368"/>
<dbReference type="InterPro" id="IPR027417">
    <property type="entry name" value="P-loop_NTPase"/>
</dbReference>
<dbReference type="Gene3D" id="2.40.30.10">
    <property type="entry name" value="Translation factors"/>
    <property type="match status" value="1"/>
</dbReference>
<accession>A0A1M4VM83</accession>
<dbReference type="GO" id="GO:0003746">
    <property type="term" value="F:translation elongation factor activity"/>
    <property type="evidence" value="ECO:0007669"/>
    <property type="project" value="UniProtKB-KW"/>
</dbReference>
<dbReference type="GO" id="GO:0005525">
    <property type="term" value="F:GTP binding"/>
    <property type="evidence" value="ECO:0007669"/>
    <property type="project" value="UniProtKB-KW"/>
</dbReference>
<evidence type="ECO:0000256" key="1">
    <source>
        <dbReference type="ARBA" id="ARBA00022741"/>
    </source>
</evidence>
<dbReference type="RefSeq" id="WP_072790353.1">
    <property type="nucleotide sequence ID" value="NZ_FQUL01000017.1"/>
</dbReference>
<dbReference type="PANTHER" id="PTHR43261">
    <property type="entry name" value="TRANSLATION ELONGATION FACTOR G-RELATED"/>
    <property type="match status" value="1"/>
</dbReference>
<dbReference type="PANTHER" id="PTHR43261:SF6">
    <property type="entry name" value="ELONGATION FACTOR G-LIKE PROTEIN"/>
    <property type="match status" value="1"/>
</dbReference>
<organism evidence="4 5">
    <name type="scientific">Ferrithrix thermotolerans DSM 19514</name>
    <dbReference type="NCBI Taxonomy" id="1121881"/>
    <lineage>
        <taxon>Bacteria</taxon>
        <taxon>Bacillati</taxon>
        <taxon>Actinomycetota</taxon>
        <taxon>Acidimicrobiia</taxon>
        <taxon>Acidimicrobiales</taxon>
        <taxon>Acidimicrobiaceae</taxon>
        <taxon>Ferrithrix</taxon>
    </lineage>
</organism>
<dbReference type="FunFam" id="3.30.230.10:FF:000003">
    <property type="entry name" value="Elongation factor G"/>
    <property type="match status" value="1"/>
</dbReference>
<keyword evidence="1" id="KW-0547">Nucleotide-binding</keyword>
<dbReference type="InterPro" id="IPR005517">
    <property type="entry name" value="Transl_elong_EFG/EF2_IV"/>
</dbReference>
<keyword evidence="4" id="KW-0648">Protein biosynthesis</keyword>
<dbReference type="InterPro" id="IPR020568">
    <property type="entry name" value="Ribosomal_Su5_D2-typ_SF"/>
</dbReference>
<dbReference type="SUPFAM" id="SSF54980">
    <property type="entry name" value="EF-G C-terminal domain-like"/>
    <property type="match status" value="2"/>
</dbReference>
<dbReference type="Pfam" id="PF00009">
    <property type="entry name" value="GTP_EFTU"/>
    <property type="match status" value="1"/>
</dbReference>
<dbReference type="Gene3D" id="3.30.70.240">
    <property type="match status" value="1"/>
</dbReference>
<dbReference type="SUPFAM" id="SSF54211">
    <property type="entry name" value="Ribosomal protein S5 domain 2-like"/>
    <property type="match status" value="1"/>
</dbReference>
<feature type="domain" description="Tr-type G" evidence="3">
    <location>
        <begin position="7"/>
        <end position="278"/>
    </location>
</feature>
<dbReference type="Gene3D" id="3.30.230.10">
    <property type="match status" value="1"/>
</dbReference>
<dbReference type="EMBL" id="FQUL01000017">
    <property type="protein sequence ID" value="SHE69962.1"/>
    <property type="molecule type" value="Genomic_DNA"/>
</dbReference>
<dbReference type="SUPFAM" id="SSF50447">
    <property type="entry name" value="Translation proteins"/>
    <property type="match status" value="1"/>
</dbReference>
<dbReference type="Pfam" id="PF14492">
    <property type="entry name" value="EFG_III"/>
    <property type="match status" value="1"/>
</dbReference>
<sequence>MKSYESSDVRNVAVVGQVGSGKTSLVEALAFEAKAISKKGSVTEGNTLSDTEAEEIAHHHSTTLAVTTLEVGGVKINLFDTPGSPDFAAEVAPALAASEMVVLTVSAADEIGPDTHRLWSLASENKLPVLLCVTKLDRENADFLATISKLRDVLSPTIDVIDIPVGQEAAFSAVTDVLFENTTRYTPDARKTEAIPDEQLPIEHHEHEHLVEDAIEEDDALMERYLEGEEPCPDTVEALLAKRVRERKVFPALCCSSTRQVGVDLLIKYLIELGPSPKPPIKEEELLAQVVKTYSDPYLGKVSLIKVFQGELKSDDTYVNLTNHSIEKLHGIYQRVGHESIPLKSAMKGDVVFVNKQASLHTSDTLGLRPDQSPLPPLNLPLPTYKVVVTTPNKNDDEKLFGALLKIAEEEPVLLVGREERSHRITCQGIGDSHIANVLEKVQRRTKISATFDQPEIEYLETITKSASAEGKHKKQSGGHGQYGVVNLTIEPLPRGEGFRFVDEVVGGAIPKNFIPAVEKGVLEAMESGGPNGYPIVDILVRVIDGKYHPVDSSEMSFKLAGALALKNAVSLAEPVVLEPVAEVVVHVPSRFQGDVLGDLSSKRAQVLGTENLDGDLVAISALVPESEMSGYTIQLRSITGGRGTFQEKRHGYQILTTNKRP</sequence>
<keyword evidence="4" id="KW-0251">Elongation factor</keyword>
<dbReference type="InterPro" id="IPR000640">
    <property type="entry name" value="EFG_V-like"/>
</dbReference>
<dbReference type="InterPro" id="IPR014721">
    <property type="entry name" value="Ribsml_uS5_D2-typ_fold_subgr"/>
</dbReference>
<dbReference type="Pfam" id="PF03764">
    <property type="entry name" value="EFG_IV"/>
    <property type="match status" value="1"/>
</dbReference>
<dbReference type="InterPro" id="IPR000795">
    <property type="entry name" value="T_Tr_GTP-bd_dom"/>
</dbReference>
<name>A0A1M4VM83_9ACTN</name>
<dbReference type="CDD" id="cd01434">
    <property type="entry name" value="EFG_mtEFG1_IV"/>
    <property type="match status" value="1"/>
</dbReference>
<dbReference type="SMART" id="SM00889">
    <property type="entry name" value="EFG_IV"/>
    <property type="match status" value="1"/>
</dbReference>
<dbReference type="GO" id="GO:0003924">
    <property type="term" value="F:GTPase activity"/>
    <property type="evidence" value="ECO:0007669"/>
    <property type="project" value="InterPro"/>
</dbReference>
<evidence type="ECO:0000259" key="3">
    <source>
        <dbReference type="PROSITE" id="PS51722"/>
    </source>
</evidence>
<dbReference type="PROSITE" id="PS51722">
    <property type="entry name" value="G_TR_2"/>
    <property type="match status" value="1"/>
</dbReference>
<dbReference type="Gene3D" id="3.30.70.870">
    <property type="entry name" value="Elongation Factor G (Translational Gtpase), domain 3"/>
    <property type="match status" value="1"/>
</dbReference>
<protein>
    <submittedName>
        <fullName evidence="4">Elongation factor G</fullName>
    </submittedName>
</protein>
<evidence type="ECO:0000313" key="4">
    <source>
        <dbReference type="EMBL" id="SHE69962.1"/>
    </source>
</evidence>
<dbReference type="Proteomes" id="UP000184295">
    <property type="component" value="Unassembled WGS sequence"/>
</dbReference>
<dbReference type="NCBIfam" id="TIGR00231">
    <property type="entry name" value="small_GTP"/>
    <property type="match status" value="1"/>
</dbReference>
<dbReference type="InterPro" id="IPR041095">
    <property type="entry name" value="EFG_II"/>
</dbReference>
<dbReference type="OrthoDB" id="9801472at2"/>